<evidence type="ECO:0000313" key="2">
    <source>
        <dbReference type="Proteomes" id="UP000694640"/>
    </source>
</evidence>
<organism evidence="1 2">
    <name type="scientific">Lactiplantibacillus argentoratensis</name>
    <dbReference type="NCBI Taxonomy" id="271881"/>
    <lineage>
        <taxon>Bacteria</taxon>
        <taxon>Bacillati</taxon>
        <taxon>Bacillota</taxon>
        <taxon>Bacilli</taxon>
        <taxon>Lactobacillales</taxon>
        <taxon>Lactobacillaceae</taxon>
        <taxon>Lactiplantibacillus</taxon>
    </lineage>
</organism>
<evidence type="ECO:0008006" key="3">
    <source>
        <dbReference type="Google" id="ProtNLM"/>
    </source>
</evidence>
<protein>
    <recommendedName>
        <fullName evidence="3">Phage portal protein</fullName>
    </recommendedName>
</protein>
<gene>
    <name evidence="1" type="ORF">JKL17_06170</name>
</gene>
<dbReference type="EMBL" id="JAEQMM010000003">
    <property type="protein sequence ID" value="MBT1137710.1"/>
    <property type="molecule type" value="Genomic_DNA"/>
</dbReference>
<dbReference type="Proteomes" id="UP000694640">
    <property type="component" value="Unassembled WGS sequence"/>
</dbReference>
<dbReference type="InterPro" id="IPR014986">
    <property type="entry name" value="XkdN-like"/>
</dbReference>
<comment type="caution">
    <text evidence="1">The sequence shown here is derived from an EMBL/GenBank/DDBJ whole genome shotgun (WGS) entry which is preliminary data.</text>
</comment>
<keyword evidence="2" id="KW-1185">Reference proteome</keyword>
<name>A0ABS5UGR2_9LACO</name>
<accession>A0ABS5UGR2</accession>
<evidence type="ECO:0000313" key="1">
    <source>
        <dbReference type="EMBL" id="MBT1137710.1"/>
    </source>
</evidence>
<dbReference type="RefSeq" id="WP_214417747.1">
    <property type="nucleotide sequence ID" value="NZ_JAEQMM010000003.1"/>
</dbReference>
<dbReference type="InterPro" id="IPR038559">
    <property type="entry name" value="XkdN-like_sf"/>
</dbReference>
<proteinExistence type="predicted"/>
<reference evidence="1 2" key="1">
    <citation type="submission" date="2021-01" db="EMBL/GenBank/DDBJ databases">
        <title>High-quality draft genome sequence data of six Lactiplantibacillus plantarum subsp. argentoratensis strains isolated from various Greek sourdoughs.</title>
        <authorList>
            <person name="Syrokou M.K."/>
            <person name="Paramithiotis S."/>
            <person name="Skandamis P.N."/>
            <person name="Drosinos E.H."/>
            <person name="Bosnea L."/>
            <person name="Mataragas M."/>
        </authorList>
    </citation>
    <scope>NUCLEOTIDE SEQUENCE [LARGE SCALE GENOMIC DNA]</scope>
    <source>
        <strain evidence="1 2">LQC 2520</strain>
    </source>
</reference>
<dbReference type="Gene3D" id="3.30.2220.30">
    <property type="match status" value="1"/>
</dbReference>
<dbReference type="Pfam" id="PF08890">
    <property type="entry name" value="Phage_TAC_5"/>
    <property type="match status" value="1"/>
</dbReference>
<sequence length="144" mass="16378">MAEVAKEQRSVSSFLKQNVDYELATQKVAFKRFEEPFVIREITNKEIDVLRKKATHRRKNPATGQVEETQDQEKFGELMVTASVVFPPLDNEELQKSYGCLADPVGLLKEMLKVGEMTDLSSEVMKLSGINQDNLDELVDEVKK</sequence>